<accession>A0A1I6I5N9</accession>
<dbReference type="PIRSF" id="PIRSF030471">
    <property type="entry name" value="STR_Vng0742h_prd"/>
    <property type="match status" value="1"/>
</dbReference>
<proteinExistence type="predicted"/>
<keyword evidence="3" id="KW-1185">Reference proteome</keyword>
<dbReference type="InterPro" id="IPR019278">
    <property type="entry name" value="DICT_dom"/>
</dbReference>
<evidence type="ECO:0000259" key="1">
    <source>
        <dbReference type="Pfam" id="PF10069"/>
    </source>
</evidence>
<dbReference type="AlphaFoldDB" id="A0A1I6I5N9"/>
<name>A0A1I6I5N9_9EURY</name>
<dbReference type="Pfam" id="PF10069">
    <property type="entry name" value="DICT"/>
    <property type="match status" value="1"/>
</dbReference>
<sequence length="254" mass="28265">MTETHTLESLVEDVEASTQTFSLVNYDGPDAEKARVVRYFEPQSVDVREGVTDPNLPRNFAVLHDGDEFVAAAAVEDVHRHVAGGVFEGDAFERRDRPTILAHVDDRTFTSYDMRRMLLASHEVERYAWRTGAGELHAGFQRLSTLASQSHIYDELRASGVDVHVYGAPDASVPPGLVEHASESPEIRDSWFVVYRGERRADHRALVAVETGPREFSGFWTYDEDTVDDVLERLDATYPATADSDAAAPGQNGR</sequence>
<dbReference type="EMBL" id="FOYS01000004">
    <property type="protein sequence ID" value="SFR61700.1"/>
    <property type="molecule type" value="Genomic_DNA"/>
</dbReference>
<reference evidence="3" key="1">
    <citation type="submission" date="2016-10" db="EMBL/GenBank/DDBJ databases">
        <authorList>
            <person name="Varghese N."/>
            <person name="Submissions S."/>
        </authorList>
    </citation>
    <scope>NUCLEOTIDE SEQUENCE [LARGE SCALE GENOMIC DNA]</scope>
    <source>
        <strain evidence="3">CGMCC 1.8711</strain>
    </source>
</reference>
<organism evidence="2 3">
    <name type="scientific">Halogeometricum limi</name>
    <dbReference type="NCBI Taxonomy" id="555875"/>
    <lineage>
        <taxon>Archaea</taxon>
        <taxon>Methanobacteriati</taxon>
        <taxon>Methanobacteriota</taxon>
        <taxon>Stenosarchaea group</taxon>
        <taxon>Halobacteria</taxon>
        <taxon>Halobacteriales</taxon>
        <taxon>Haloferacaceae</taxon>
        <taxon>Halogeometricum</taxon>
    </lineage>
</organism>
<dbReference type="OrthoDB" id="302327at2157"/>
<dbReference type="InterPro" id="IPR016954">
    <property type="entry name" value="Uncharacterised_Vng0742h"/>
</dbReference>
<dbReference type="RefSeq" id="WP_089882055.1">
    <property type="nucleotide sequence ID" value="NZ_FOYS01000004.1"/>
</dbReference>
<evidence type="ECO:0000313" key="2">
    <source>
        <dbReference type="EMBL" id="SFR61700.1"/>
    </source>
</evidence>
<feature type="domain" description="DICT" evidence="1">
    <location>
        <begin position="108"/>
        <end position="198"/>
    </location>
</feature>
<evidence type="ECO:0000313" key="3">
    <source>
        <dbReference type="Proteomes" id="UP000243250"/>
    </source>
</evidence>
<dbReference type="STRING" id="555875.SAMN04488124_2819"/>
<dbReference type="Proteomes" id="UP000243250">
    <property type="component" value="Unassembled WGS sequence"/>
</dbReference>
<protein>
    <submittedName>
        <fullName evidence="2">Diguanylate Cyclase and Two-component system sensory domain-containing protein</fullName>
    </submittedName>
</protein>
<gene>
    <name evidence="2" type="ORF">SAMN04488124_2819</name>
</gene>